<evidence type="ECO:0008006" key="2">
    <source>
        <dbReference type="Google" id="ProtNLM"/>
    </source>
</evidence>
<gene>
    <name evidence="1" type="ORF">FSB_LOCUS51236</name>
</gene>
<protein>
    <recommendedName>
        <fullName evidence="2">DUF4371 domain-containing protein</fullName>
    </recommendedName>
</protein>
<organism evidence="1">
    <name type="scientific">Fagus sylvatica</name>
    <name type="common">Beechnut</name>
    <dbReference type="NCBI Taxonomy" id="28930"/>
    <lineage>
        <taxon>Eukaryota</taxon>
        <taxon>Viridiplantae</taxon>
        <taxon>Streptophyta</taxon>
        <taxon>Embryophyta</taxon>
        <taxon>Tracheophyta</taxon>
        <taxon>Spermatophyta</taxon>
        <taxon>Magnoliopsida</taxon>
        <taxon>eudicotyledons</taxon>
        <taxon>Gunneridae</taxon>
        <taxon>Pentapetalae</taxon>
        <taxon>rosids</taxon>
        <taxon>fabids</taxon>
        <taxon>Fagales</taxon>
        <taxon>Fagaceae</taxon>
        <taxon>Fagus</taxon>
    </lineage>
</organism>
<dbReference type="SUPFAM" id="SSF53098">
    <property type="entry name" value="Ribonuclease H-like"/>
    <property type="match status" value="1"/>
</dbReference>
<reference evidence="1" key="1">
    <citation type="submission" date="2018-02" db="EMBL/GenBank/DDBJ databases">
        <authorList>
            <person name="Cohen D.B."/>
            <person name="Kent A.D."/>
        </authorList>
    </citation>
    <scope>NUCLEOTIDE SEQUENCE</scope>
</reference>
<sequence length="286" mass="32253">MDLASPGGSSLRSWSHGFAASLPRCEILADLAVRSRSFTARISDSRQSALIMGKSTTITHFFKRKNLNDSHDCPYAYYIHCFAHRLQLALVAASKAVIPVGKFFDRLAFIINIVGASCKRNEQLKLAQDAEFAYLIDIDELETGRGLNQKCTLQQAGDTRWSSHFRSISSLIKIFSPTCEVLLKIIKEGSTSSRQVEADTAYETLTSFEFVFILHLMKKTMELSDKLCQVLQCQTQDILTAMRLVSSTKELIQTFRDDKWDDLLTNVISFCELRSIDCARYDCSLC</sequence>
<dbReference type="PANTHER" id="PTHR11697">
    <property type="entry name" value="GENERAL TRANSCRIPTION FACTOR 2-RELATED ZINC FINGER PROTEIN"/>
    <property type="match status" value="1"/>
</dbReference>
<name>A0A2N9IGK2_FAGSY</name>
<dbReference type="EMBL" id="OIVN01005624">
    <property type="protein sequence ID" value="SPD23354.1"/>
    <property type="molecule type" value="Genomic_DNA"/>
</dbReference>
<dbReference type="AlphaFoldDB" id="A0A2N9IGK2"/>
<evidence type="ECO:0000313" key="1">
    <source>
        <dbReference type="EMBL" id="SPD23354.1"/>
    </source>
</evidence>
<dbReference type="InterPro" id="IPR055298">
    <property type="entry name" value="AtLOH3-like"/>
</dbReference>
<accession>A0A2N9IGK2</accession>
<proteinExistence type="predicted"/>
<dbReference type="PANTHER" id="PTHR11697:SF231">
    <property type="entry name" value="TTF-TYPE DOMAIN-CONTAINING PROTEIN"/>
    <property type="match status" value="1"/>
</dbReference>
<dbReference type="InterPro" id="IPR012337">
    <property type="entry name" value="RNaseH-like_sf"/>
</dbReference>